<organism evidence="7 8">
    <name type="scientific">Marinibaculum pumilum</name>
    <dbReference type="NCBI Taxonomy" id="1766165"/>
    <lineage>
        <taxon>Bacteria</taxon>
        <taxon>Pseudomonadati</taxon>
        <taxon>Pseudomonadota</taxon>
        <taxon>Alphaproteobacteria</taxon>
        <taxon>Rhodospirillales</taxon>
        <taxon>Rhodospirillaceae</taxon>
        <taxon>Marinibaculum</taxon>
    </lineage>
</organism>
<dbReference type="InterPro" id="IPR027417">
    <property type="entry name" value="P-loop_NTPase"/>
</dbReference>
<feature type="domain" description="ABC transporter" evidence="6">
    <location>
        <begin position="259"/>
        <end position="501"/>
    </location>
</feature>
<evidence type="ECO:0000256" key="2">
    <source>
        <dbReference type="ARBA" id="ARBA00022597"/>
    </source>
</evidence>
<dbReference type="InterPro" id="IPR003593">
    <property type="entry name" value="AAA+_ATPase"/>
</dbReference>
<evidence type="ECO:0000313" key="8">
    <source>
        <dbReference type="Proteomes" id="UP001595528"/>
    </source>
</evidence>
<gene>
    <name evidence="7" type="ORF">ACFOGJ_00275</name>
</gene>
<dbReference type="SMART" id="SM00382">
    <property type="entry name" value="AAA"/>
    <property type="match status" value="2"/>
</dbReference>
<dbReference type="RefSeq" id="WP_379897374.1">
    <property type="nucleotide sequence ID" value="NZ_JBHRTR010000002.1"/>
</dbReference>
<comment type="caution">
    <text evidence="7">The sequence shown here is derived from an EMBL/GenBank/DDBJ whole genome shotgun (WGS) entry which is preliminary data.</text>
</comment>
<dbReference type="EMBL" id="JBHRTR010000002">
    <property type="protein sequence ID" value="MFC3225644.1"/>
    <property type="molecule type" value="Genomic_DNA"/>
</dbReference>
<evidence type="ECO:0000256" key="1">
    <source>
        <dbReference type="ARBA" id="ARBA00022448"/>
    </source>
</evidence>
<dbReference type="PROSITE" id="PS50893">
    <property type="entry name" value="ABC_TRANSPORTER_2"/>
    <property type="match status" value="2"/>
</dbReference>
<keyword evidence="2" id="KW-0762">Sugar transport</keyword>
<dbReference type="CDD" id="cd03215">
    <property type="entry name" value="ABC_Carb_Monos_II"/>
    <property type="match status" value="1"/>
</dbReference>
<keyword evidence="5 7" id="KW-0067">ATP-binding</keyword>
<dbReference type="CDD" id="cd03216">
    <property type="entry name" value="ABC_Carb_Monos_I"/>
    <property type="match status" value="1"/>
</dbReference>
<dbReference type="PROSITE" id="PS00211">
    <property type="entry name" value="ABC_TRANSPORTER_1"/>
    <property type="match status" value="1"/>
</dbReference>
<keyword evidence="4" id="KW-0547">Nucleotide-binding</keyword>
<feature type="domain" description="ABC transporter" evidence="6">
    <location>
        <begin position="5"/>
        <end position="247"/>
    </location>
</feature>
<dbReference type="SUPFAM" id="SSF52540">
    <property type="entry name" value="P-loop containing nucleoside triphosphate hydrolases"/>
    <property type="match status" value="2"/>
</dbReference>
<protein>
    <submittedName>
        <fullName evidence="7">Sugar ABC transporter ATP-binding protein</fullName>
    </submittedName>
</protein>
<accession>A0ABV7KU77</accession>
<keyword evidence="8" id="KW-1185">Reference proteome</keyword>
<dbReference type="InterPro" id="IPR017871">
    <property type="entry name" value="ABC_transporter-like_CS"/>
</dbReference>
<evidence type="ECO:0000256" key="5">
    <source>
        <dbReference type="ARBA" id="ARBA00022840"/>
    </source>
</evidence>
<name>A0ABV7KU77_9PROT</name>
<dbReference type="InterPro" id="IPR003439">
    <property type="entry name" value="ABC_transporter-like_ATP-bd"/>
</dbReference>
<dbReference type="Gene3D" id="3.40.50.300">
    <property type="entry name" value="P-loop containing nucleotide triphosphate hydrolases"/>
    <property type="match status" value="2"/>
</dbReference>
<proteinExistence type="predicted"/>
<evidence type="ECO:0000256" key="4">
    <source>
        <dbReference type="ARBA" id="ARBA00022741"/>
    </source>
</evidence>
<dbReference type="PANTHER" id="PTHR43790">
    <property type="entry name" value="CARBOHYDRATE TRANSPORT ATP-BINDING PROTEIN MG119-RELATED"/>
    <property type="match status" value="1"/>
</dbReference>
<evidence type="ECO:0000259" key="6">
    <source>
        <dbReference type="PROSITE" id="PS50893"/>
    </source>
</evidence>
<evidence type="ECO:0000313" key="7">
    <source>
        <dbReference type="EMBL" id="MFC3225644.1"/>
    </source>
</evidence>
<evidence type="ECO:0000256" key="3">
    <source>
        <dbReference type="ARBA" id="ARBA00022737"/>
    </source>
</evidence>
<reference evidence="8" key="1">
    <citation type="journal article" date="2019" name="Int. J. Syst. Evol. Microbiol.">
        <title>The Global Catalogue of Microorganisms (GCM) 10K type strain sequencing project: providing services to taxonomists for standard genome sequencing and annotation.</title>
        <authorList>
            <consortium name="The Broad Institute Genomics Platform"/>
            <consortium name="The Broad Institute Genome Sequencing Center for Infectious Disease"/>
            <person name="Wu L."/>
            <person name="Ma J."/>
        </authorList>
    </citation>
    <scope>NUCLEOTIDE SEQUENCE [LARGE SCALE GENOMIC DNA]</scope>
    <source>
        <strain evidence="8">KCTC 42964</strain>
    </source>
</reference>
<dbReference type="GO" id="GO:0005524">
    <property type="term" value="F:ATP binding"/>
    <property type="evidence" value="ECO:0007669"/>
    <property type="project" value="UniProtKB-KW"/>
</dbReference>
<keyword evidence="3" id="KW-0677">Repeat</keyword>
<dbReference type="Proteomes" id="UP001595528">
    <property type="component" value="Unassembled WGS sequence"/>
</dbReference>
<dbReference type="Pfam" id="PF00005">
    <property type="entry name" value="ABC_tran"/>
    <property type="match status" value="2"/>
</dbReference>
<sequence length="513" mass="54660">MTKRLEIRNLSKSFSGTRVLKGVSFDLMPGEIHALVGENGCGKSTFIKCLAGVHDPDPGASVTLDGAALTLPLDPARALACGFSFIHQDLGLIPDLTVMDNIALVRGFSTGMGWRIDRRAERLRAAEALAAFGAGIDPEARIADIPQADRTIVAIARAFARSGRQGRVLVLDEPTAALPAADVDRLFDALRRIAAQGVGMIYVSHRLQEILRIADRVTAFRDGVNVGTAPVAGMAEGDLVRMIVGRSLDAIHPPVAARRRPAPLLQVRDLAGRRNRGASFAVGQGEIVGLAGLLASGRSEIARMLFGLQPPAGGEIRFYGHTVAIRGPGEALGLGIGLVPEDRLTLGGFREMSVAANISLPDLAPFWRRLRLRAGEERRAMQALADRFGVRPRDVGARFGTLSGGNQQKAIIARAMRLEPRLLILDEPVQGVDIGAKAEIHDLVRQAAARGTGILLVDSDFEDLARLCHRVLVLRDGRIAAELSGDALTRRRILECVFAGQPPGAAADGDVAA</sequence>
<dbReference type="InterPro" id="IPR050107">
    <property type="entry name" value="ABC_carbohydrate_import_ATPase"/>
</dbReference>
<keyword evidence="1" id="KW-0813">Transport</keyword>
<dbReference type="PANTHER" id="PTHR43790:SF9">
    <property type="entry name" value="GALACTOFURANOSE TRANSPORTER ATP-BINDING PROTEIN YTFR"/>
    <property type="match status" value="1"/>
</dbReference>